<dbReference type="Proteomes" id="UP000502498">
    <property type="component" value="Chromosome"/>
</dbReference>
<reference evidence="1 2" key="1">
    <citation type="submission" date="2020-05" db="EMBL/GenBank/DDBJ databases">
        <title>Strain PA2F3 complete genome.</title>
        <authorList>
            <person name="Kim Y.-S."/>
            <person name="Kim S.-J."/>
            <person name="Jung H.-k."/>
            <person name="Kim S.-E."/>
            <person name="Kim K.-H."/>
        </authorList>
    </citation>
    <scope>NUCLEOTIDE SEQUENCE [LARGE SCALE GENOMIC DNA]</scope>
    <source>
        <strain evidence="1 2">PA2F3</strain>
    </source>
</reference>
<dbReference type="RefSeq" id="WP_172991118.1">
    <property type="nucleotide sequence ID" value="NZ_CP054038.1"/>
</dbReference>
<dbReference type="EMBL" id="CP054038">
    <property type="protein sequence ID" value="QKJ20693.1"/>
    <property type="molecule type" value="Genomic_DNA"/>
</dbReference>
<evidence type="ECO:0000313" key="2">
    <source>
        <dbReference type="Proteomes" id="UP000502498"/>
    </source>
</evidence>
<accession>A0A7D4PVM4</accession>
<name>A0A7D4PVM4_9MICO</name>
<proteinExistence type="predicted"/>
<organism evidence="1 2">
    <name type="scientific">Microbacterium hominis</name>
    <dbReference type="NCBI Taxonomy" id="162426"/>
    <lineage>
        <taxon>Bacteria</taxon>
        <taxon>Bacillati</taxon>
        <taxon>Actinomycetota</taxon>
        <taxon>Actinomycetes</taxon>
        <taxon>Micrococcales</taxon>
        <taxon>Microbacteriaceae</taxon>
        <taxon>Microbacterium</taxon>
    </lineage>
</organism>
<evidence type="ECO:0000313" key="1">
    <source>
        <dbReference type="EMBL" id="QKJ20693.1"/>
    </source>
</evidence>
<dbReference type="AlphaFoldDB" id="A0A7D4PVM4"/>
<gene>
    <name evidence="1" type="ORF">HQM25_15925</name>
</gene>
<protein>
    <submittedName>
        <fullName evidence="1">Uncharacterized protein</fullName>
    </submittedName>
</protein>
<sequence length="195" mass="21462">MPSTPFHSSYDPDRWIPVPLDYVGTPWADAQAWAAWIAQEASAGRDDAAELLPAIAHEAQTIALFPAAHVSFRFWHYPVDGEPTGFVDVYVQERDPDTTAPADLLPEPGFTAVDPVVEELDIATFPGAVRRLTLNVVLRDEESEPVLFPKAEWLGVRGRWVAYAVSGDHDVARLRERLDDIDALFASLDPAGDTA</sequence>